<feature type="non-terminal residue" evidence="1">
    <location>
        <position position="1"/>
    </location>
</feature>
<sequence>FLYFYYYLLHNYFLNESLTRSIEGKNGK</sequence>
<gene>
    <name evidence="1" type="ORF">METZ01_LOCUS177840</name>
</gene>
<dbReference type="EMBL" id="UINC01034322">
    <property type="protein sequence ID" value="SVB24986.1"/>
    <property type="molecule type" value="Genomic_DNA"/>
</dbReference>
<organism evidence="1">
    <name type="scientific">marine metagenome</name>
    <dbReference type="NCBI Taxonomy" id="408172"/>
    <lineage>
        <taxon>unclassified sequences</taxon>
        <taxon>metagenomes</taxon>
        <taxon>ecological metagenomes</taxon>
    </lineage>
</organism>
<protein>
    <submittedName>
        <fullName evidence="1">Uncharacterized protein</fullName>
    </submittedName>
</protein>
<evidence type="ECO:0000313" key="1">
    <source>
        <dbReference type="EMBL" id="SVB24986.1"/>
    </source>
</evidence>
<name>A0A382CFW3_9ZZZZ</name>
<accession>A0A382CFW3</accession>
<dbReference type="AlphaFoldDB" id="A0A382CFW3"/>
<proteinExistence type="predicted"/>
<reference evidence="1" key="1">
    <citation type="submission" date="2018-05" db="EMBL/GenBank/DDBJ databases">
        <authorList>
            <person name="Lanie J.A."/>
            <person name="Ng W.-L."/>
            <person name="Kazmierczak K.M."/>
            <person name="Andrzejewski T.M."/>
            <person name="Davidsen T.M."/>
            <person name="Wayne K.J."/>
            <person name="Tettelin H."/>
            <person name="Glass J.I."/>
            <person name="Rusch D."/>
            <person name="Podicherti R."/>
            <person name="Tsui H.-C.T."/>
            <person name="Winkler M.E."/>
        </authorList>
    </citation>
    <scope>NUCLEOTIDE SEQUENCE</scope>
</reference>